<evidence type="ECO:0000313" key="2">
    <source>
        <dbReference type="Proteomes" id="UP001155057"/>
    </source>
</evidence>
<evidence type="ECO:0000313" key="1">
    <source>
        <dbReference type="EMBL" id="MCS3710909.1"/>
    </source>
</evidence>
<dbReference type="EMBL" id="JANUAE010000009">
    <property type="protein sequence ID" value="MCS3710909.1"/>
    <property type="molecule type" value="Genomic_DNA"/>
</dbReference>
<accession>A0A9X2TJV0</accession>
<sequence length="281" mass="30769">MKITLSARILAARRLLSVAALWAFLGRVCLVDSLDGDSNEPGFVLDHPSKLAIDPLVKALVHLRSVIDPITDAANISQDDRRYTSVEEHIHDLPGEFVKEVRDLAIDVFELFTLCLDQLLPAIRATLFAVDLRVEFSLETVLVVSESTKLTTVDCERIIAREDSSEVLLSEIDSSYFVSGGSVNGFCVVLSTDNEPIRSLPDLDGARLFTGGPVDQNRILSALRGQAKHAILSERHALIGPPEHVVGFVATLRRIALPVVVVPGTNCFVELPRDFLGRLGR</sequence>
<name>A0A9X2TJV0_9BACT</name>
<dbReference type="Proteomes" id="UP001155057">
    <property type="component" value="Unassembled WGS sequence"/>
</dbReference>
<protein>
    <submittedName>
        <fullName evidence="1">Uncharacterized protein</fullName>
    </submittedName>
</protein>
<gene>
    <name evidence="1" type="ORF">GGP61_002535</name>
</gene>
<comment type="caution">
    <text evidence="1">The sequence shown here is derived from an EMBL/GenBank/DDBJ whole genome shotgun (WGS) entry which is preliminary data.</text>
</comment>
<reference evidence="1" key="1">
    <citation type="submission" date="2022-08" db="EMBL/GenBank/DDBJ databases">
        <title>Genomic Encyclopedia of Type Strains, Phase V (KMG-V): Genome sequencing to study the core and pangenomes of soil and plant-associated prokaryotes.</title>
        <authorList>
            <person name="Whitman W."/>
        </authorList>
    </citation>
    <scope>NUCLEOTIDE SEQUENCE</scope>
    <source>
        <strain evidence="1">SP3049</strain>
    </source>
</reference>
<proteinExistence type="predicted"/>
<dbReference type="AlphaFoldDB" id="A0A9X2TJV0"/>
<organism evidence="1 2">
    <name type="scientific">Salinibacter ruber</name>
    <dbReference type="NCBI Taxonomy" id="146919"/>
    <lineage>
        <taxon>Bacteria</taxon>
        <taxon>Pseudomonadati</taxon>
        <taxon>Rhodothermota</taxon>
        <taxon>Rhodothermia</taxon>
        <taxon>Rhodothermales</taxon>
        <taxon>Salinibacteraceae</taxon>
        <taxon>Salinibacter</taxon>
    </lineage>
</organism>